<dbReference type="PROSITE" id="PS00867">
    <property type="entry name" value="CPSASE_2"/>
    <property type="match status" value="1"/>
</dbReference>
<evidence type="ECO:0000256" key="2">
    <source>
        <dbReference type="ARBA" id="ARBA00013263"/>
    </source>
</evidence>
<feature type="domain" description="ATP-grasp" evidence="9">
    <location>
        <begin position="125"/>
        <end position="323"/>
    </location>
</feature>
<dbReference type="SMART" id="SM00878">
    <property type="entry name" value="Biotin_carb_C"/>
    <property type="match status" value="1"/>
</dbReference>
<dbReference type="PANTHER" id="PTHR18866:SF33">
    <property type="entry name" value="METHYLCROTONOYL-COA CARBOXYLASE SUBUNIT ALPHA, MITOCHONDRIAL-RELATED"/>
    <property type="match status" value="1"/>
</dbReference>
<dbReference type="InterPro" id="IPR000089">
    <property type="entry name" value="Biotin_lipoyl"/>
</dbReference>
<evidence type="ECO:0000256" key="1">
    <source>
        <dbReference type="ARBA" id="ARBA00001953"/>
    </source>
</evidence>
<evidence type="ECO:0000256" key="5">
    <source>
        <dbReference type="ARBA" id="ARBA00022840"/>
    </source>
</evidence>
<dbReference type="InterPro" id="IPR005482">
    <property type="entry name" value="Biotin_COase_C"/>
</dbReference>
<keyword evidence="6" id="KW-0092">Biotin</keyword>
<dbReference type="InterPro" id="IPR016185">
    <property type="entry name" value="PreATP-grasp_dom_sf"/>
</dbReference>
<sequence length="674" mass="71967">MFSRIAIVNRGEAAMRLIHAVRDLTAETGATIETVALHTDVDRTAAFVREADRSYELGPASARPYLDMAVLERALVETGADAAWVGWGFVAEDPAFAELCEKAGVTFVGPSAEAMRKLGDKIGAKLLAEEVGVPVAPWSRGAVETLQGAREAADRIGYPLMLKAAAGGGGRGIRVITDASELDDAYERTRQEAERAFGSGVVFLERLVTGARHVEVQVIADGQGTAWALGVRDCSVQRRNQKIIEESASPVLSSEQTAELKTSAERLAVAVGYRGAATVEFLYHPGERLFAFLEVNTRLQVEHPITESTTGFDLVKAQLHVASGGTLDGEPPAERGHAVEARLNAEDPDRDFAPCPGRIAHLDLPAGPGIRVDTGVSEGDTIPTDFDSMIAKVIAYGRDRDEALGRLRRAMAQTTVVIEGGATNKSFVLDLLDRPEVIGATADTGWIDRVRAEGGLVCHRHSGVALAAAAVEVYEEEERVERQRLLSTAFGGRPQVRHESGRPLDLKLRGVGYRVRVARVGAHRFRVGIEAGGDVRTADVELDRFDRHTGHIAVNGTGYRLLTGTHGPTHLVEVDGVTHRVSRDEGGVIRSPAPALVVATPLQAGAEVEAGAPVLVLESMKMETVLRAPFKARLKECVVSVGGQVATGAPLLRLEPLADTESTEDAAAAPVELD</sequence>
<dbReference type="SUPFAM" id="SSF51246">
    <property type="entry name" value="Rudiment single hybrid motif"/>
    <property type="match status" value="1"/>
</dbReference>
<feature type="domain" description="Lipoyl-binding" evidence="8">
    <location>
        <begin position="572"/>
        <end position="655"/>
    </location>
</feature>
<evidence type="ECO:0000256" key="3">
    <source>
        <dbReference type="ARBA" id="ARBA00022598"/>
    </source>
</evidence>
<feature type="domain" description="Biotin carboxylation" evidence="10">
    <location>
        <begin position="1"/>
        <end position="452"/>
    </location>
</feature>
<dbReference type="InterPro" id="IPR005479">
    <property type="entry name" value="CPAse_ATP-bd"/>
</dbReference>
<dbReference type="SUPFAM" id="SSF56059">
    <property type="entry name" value="Glutathione synthetase ATP-binding domain-like"/>
    <property type="match status" value="1"/>
</dbReference>
<dbReference type="PROSITE" id="PS50975">
    <property type="entry name" value="ATP_GRASP"/>
    <property type="match status" value="1"/>
</dbReference>
<dbReference type="PROSITE" id="PS50979">
    <property type="entry name" value="BC"/>
    <property type="match status" value="1"/>
</dbReference>
<dbReference type="SUPFAM" id="SSF51230">
    <property type="entry name" value="Single hybrid motif"/>
    <property type="match status" value="1"/>
</dbReference>
<dbReference type="Gene3D" id="2.40.50.100">
    <property type="match status" value="1"/>
</dbReference>
<dbReference type="InterPro" id="IPR050856">
    <property type="entry name" value="Biotin_carboxylase_complex"/>
</dbReference>
<organism evidence="11 12">
    <name type="scientific">Streptomonospora algeriensis</name>
    <dbReference type="NCBI Taxonomy" id="995084"/>
    <lineage>
        <taxon>Bacteria</taxon>
        <taxon>Bacillati</taxon>
        <taxon>Actinomycetota</taxon>
        <taxon>Actinomycetes</taxon>
        <taxon>Streptosporangiales</taxon>
        <taxon>Nocardiopsidaceae</taxon>
        <taxon>Streptomonospora</taxon>
    </lineage>
</organism>
<protein>
    <recommendedName>
        <fullName evidence="2">biotin carboxylase</fullName>
        <ecNumber evidence="2">6.3.4.14</ecNumber>
    </recommendedName>
</protein>
<dbReference type="Proteomes" id="UP001596956">
    <property type="component" value="Unassembled WGS sequence"/>
</dbReference>
<keyword evidence="12" id="KW-1185">Reference proteome</keyword>
<dbReference type="InterPro" id="IPR011761">
    <property type="entry name" value="ATP-grasp"/>
</dbReference>
<feature type="non-terminal residue" evidence="11">
    <location>
        <position position="674"/>
    </location>
</feature>
<dbReference type="Gene3D" id="3.30.470.20">
    <property type="entry name" value="ATP-grasp fold, B domain"/>
    <property type="match status" value="1"/>
</dbReference>
<reference evidence="12" key="1">
    <citation type="journal article" date="2019" name="Int. J. Syst. Evol. Microbiol.">
        <title>The Global Catalogue of Microorganisms (GCM) 10K type strain sequencing project: providing services to taxonomists for standard genome sequencing and annotation.</title>
        <authorList>
            <consortium name="The Broad Institute Genomics Platform"/>
            <consortium name="The Broad Institute Genome Sequencing Center for Infectious Disease"/>
            <person name="Wu L."/>
            <person name="Ma J."/>
        </authorList>
    </citation>
    <scope>NUCLEOTIDE SEQUENCE [LARGE SCALE GENOMIC DNA]</scope>
    <source>
        <strain evidence="12">CCUG 63369</strain>
    </source>
</reference>
<keyword evidence="4 7" id="KW-0547">Nucleotide-binding</keyword>
<dbReference type="Pfam" id="PF00289">
    <property type="entry name" value="Biotin_carb_N"/>
    <property type="match status" value="1"/>
</dbReference>
<evidence type="ECO:0000313" key="12">
    <source>
        <dbReference type="Proteomes" id="UP001596956"/>
    </source>
</evidence>
<dbReference type="CDD" id="cd06850">
    <property type="entry name" value="biotinyl_domain"/>
    <property type="match status" value="1"/>
</dbReference>
<proteinExistence type="predicted"/>
<evidence type="ECO:0000259" key="8">
    <source>
        <dbReference type="PROSITE" id="PS50968"/>
    </source>
</evidence>
<dbReference type="PROSITE" id="PS00866">
    <property type="entry name" value="CPSASE_1"/>
    <property type="match status" value="1"/>
</dbReference>
<dbReference type="Pfam" id="PF00364">
    <property type="entry name" value="Biotin_lipoyl"/>
    <property type="match status" value="1"/>
</dbReference>
<evidence type="ECO:0000256" key="4">
    <source>
        <dbReference type="ARBA" id="ARBA00022741"/>
    </source>
</evidence>
<dbReference type="Pfam" id="PF02786">
    <property type="entry name" value="CPSase_L_D2"/>
    <property type="match status" value="1"/>
</dbReference>
<dbReference type="PANTHER" id="PTHR18866">
    <property type="entry name" value="CARBOXYLASE:PYRUVATE/ACETYL-COA/PROPIONYL-COA CARBOXYLASE"/>
    <property type="match status" value="1"/>
</dbReference>
<dbReference type="EC" id="6.3.4.14" evidence="2"/>
<dbReference type="InterPro" id="IPR011053">
    <property type="entry name" value="Single_hybrid_motif"/>
</dbReference>
<accession>A0ABW3BI69</accession>
<dbReference type="SUPFAM" id="SSF52440">
    <property type="entry name" value="PreATP-grasp domain"/>
    <property type="match status" value="1"/>
</dbReference>
<comment type="caution">
    <text evidence="11">The sequence shown here is derived from an EMBL/GenBank/DDBJ whole genome shotgun (WGS) entry which is preliminary data.</text>
</comment>
<dbReference type="InterPro" id="IPR005481">
    <property type="entry name" value="BC-like_N"/>
</dbReference>
<evidence type="ECO:0000259" key="9">
    <source>
        <dbReference type="PROSITE" id="PS50975"/>
    </source>
</evidence>
<evidence type="ECO:0000256" key="6">
    <source>
        <dbReference type="ARBA" id="ARBA00023267"/>
    </source>
</evidence>
<name>A0ABW3BI69_9ACTN</name>
<evidence type="ECO:0000256" key="7">
    <source>
        <dbReference type="PROSITE-ProRule" id="PRU00409"/>
    </source>
</evidence>
<keyword evidence="5 7" id="KW-0067">ATP-binding</keyword>
<evidence type="ECO:0000259" key="10">
    <source>
        <dbReference type="PROSITE" id="PS50979"/>
    </source>
</evidence>
<comment type="cofactor">
    <cofactor evidence="1">
        <name>biotin</name>
        <dbReference type="ChEBI" id="CHEBI:57586"/>
    </cofactor>
</comment>
<dbReference type="EMBL" id="JBHTHR010000659">
    <property type="protein sequence ID" value="MFD0802943.1"/>
    <property type="molecule type" value="Genomic_DNA"/>
</dbReference>
<dbReference type="InterPro" id="IPR011054">
    <property type="entry name" value="Rudment_hybrid_motif"/>
</dbReference>
<dbReference type="InterPro" id="IPR011764">
    <property type="entry name" value="Biotin_carboxylation_dom"/>
</dbReference>
<evidence type="ECO:0000313" key="11">
    <source>
        <dbReference type="EMBL" id="MFD0802943.1"/>
    </source>
</evidence>
<dbReference type="PROSITE" id="PS50968">
    <property type="entry name" value="BIOTINYL_LIPOYL"/>
    <property type="match status" value="1"/>
</dbReference>
<dbReference type="Pfam" id="PF02785">
    <property type="entry name" value="Biotin_carb_C"/>
    <property type="match status" value="1"/>
</dbReference>
<gene>
    <name evidence="11" type="ORF">ACFQZU_16670</name>
</gene>
<keyword evidence="3" id="KW-0436">Ligase</keyword>